<comment type="caution">
    <text evidence="7">Lacks conserved residue(s) required for the propagation of feature annotation.</text>
</comment>
<protein>
    <recommendedName>
        <fullName evidence="3 7">Chorismate synthase</fullName>
        <shortName evidence="7">CS</shortName>
        <ecNumber evidence="3 7">4.2.3.5</ecNumber>
    </recommendedName>
    <alternativeName>
        <fullName evidence="7">5-enolpyruvylshikimate-3-phosphate phospholyase</fullName>
    </alternativeName>
</protein>
<dbReference type="PROSITE" id="PS00788">
    <property type="entry name" value="CHORISMATE_SYNTHASE_2"/>
    <property type="match status" value="1"/>
</dbReference>
<dbReference type="GO" id="GO:0008652">
    <property type="term" value="P:amino acid biosynthetic process"/>
    <property type="evidence" value="ECO:0007669"/>
    <property type="project" value="UniProtKB-KW"/>
</dbReference>
<dbReference type="NCBIfam" id="TIGR00033">
    <property type="entry name" value="aroC"/>
    <property type="match status" value="1"/>
</dbReference>
<evidence type="ECO:0000256" key="7">
    <source>
        <dbReference type="HAMAP-Rule" id="MF_00300"/>
    </source>
</evidence>
<dbReference type="PANTHER" id="PTHR21085:SF0">
    <property type="entry name" value="CHORISMATE SYNTHASE"/>
    <property type="match status" value="1"/>
</dbReference>
<evidence type="ECO:0000313" key="9">
    <source>
        <dbReference type="EMBL" id="SFV73735.1"/>
    </source>
</evidence>
<dbReference type="GO" id="GO:0009073">
    <property type="term" value="P:aromatic amino acid family biosynthetic process"/>
    <property type="evidence" value="ECO:0007669"/>
    <property type="project" value="UniProtKB-KW"/>
</dbReference>
<comment type="catalytic activity">
    <reaction evidence="7 8">
        <text>5-O-(1-carboxyvinyl)-3-phosphoshikimate = chorismate + phosphate</text>
        <dbReference type="Rhea" id="RHEA:21020"/>
        <dbReference type="ChEBI" id="CHEBI:29748"/>
        <dbReference type="ChEBI" id="CHEBI:43474"/>
        <dbReference type="ChEBI" id="CHEBI:57701"/>
        <dbReference type="EC" id="4.2.3.5"/>
    </reaction>
</comment>
<evidence type="ECO:0000256" key="5">
    <source>
        <dbReference type="ARBA" id="ARBA00023141"/>
    </source>
</evidence>
<dbReference type="PANTHER" id="PTHR21085">
    <property type="entry name" value="CHORISMATE SYNTHASE"/>
    <property type="match status" value="1"/>
</dbReference>
<keyword evidence="7" id="KW-0521">NADP</keyword>
<evidence type="ECO:0000256" key="8">
    <source>
        <dbReference type="RuleBase" id="RU000605"/>
    </source>
</evidence>
<dbReference type="CDD" id="cd07304">
    <property type="entry name" value="Chorismate_synthase"/>
    <property type="match status" value="1"/>
</dbReference>
<accession>A0A1K1LG86</accession>
<dbReference type="InterPro" id="IPR020541">
    <property type="entry name" value="Chorismate_synthase_CS"/>
</dbReference>
<comment type="pathway">
    <text evidence="1 7 8">Metabolic intermediate biosynthesis; chorismate biosynthesis; chorismate from D-erythrose 4-phosphate and phosphoenolpyruvate: step 7/7.</text>
</comment>
<keyword evidence="5 7" id="KW-0057">Aromatic amino acid biosynthesis</keyword>
<dbReference type="EMBL" id="LT630450">
    <property type="protein sequence ID" value="SFV73735.1"/>
    <property type="molecule type" value="Genomic_DNA"/>
</dbReference>
<dbReference type="GO" id="GO:0010181">
    <property type="term" value="F:FMN binding"/>
    <property type="evidence" value="ECO:0007669"/>
    <property type="project" value="TreeGrafter"/>
</dbReference>
<comment type="cofactor">
    <cofactor evidence="7 8">
        <name>FMNH2</name>
        <dbReference type="ChEBI" id="CHEBI:57618"/>
    </cofactor>
    <text evidence="7 8">Reduced FMN (FMNH(2)).</text>
</comment>
<evidence type="ECO:0000256" key="3">
    <source>
        <dbReference type="ARBA" id="ARBA00013036"/>
    </source>
</evidence>
<comment type="similarity">
    <text evidence="2 7 8">Belongs to the chorismate synthase family.</text>
</comment>
<feature type="binding site" evidence="7">
    <location>
        <begin position="126"/>
        <end position="128"/>
    </location>
    <ligand>
        <name>FMN</name>
        <dbReference type="ChEBI" id="CHEBI:58210"/>
    </ligand>
</feature>
<dbReference type="Proteomes" id="UP000186323">
    <property type="component" value="Chromosome I"/>
</dbReference>
<organism evidence="9 10">
    <name type="scientific">Desulfovibrio piger</name>
    <dbReference type="NCBI Taxonomy" id="901"/>
    <lineage>
        <taxon>Bacteria</taxon>
        <taxon>Pseudomonadati</taxon>
        <taxon>Thermodesulfobacteriota</taxon>
        <taxon>Desulfovibrionia</taxon>
        <taxon>Desulfovibrionales</taxon>
        <taxon>Desulfovibrionaceae</taxon>
        <taxon>Desulfovibrio</taxon>
    </lineage>
</organism>
<dbReference type="AlphaFoldDB" id="A0A1K1LG86"/>
<keyword evidence="7" id="KW-0288">FMN</keyword>
<dbReference type="GO" id="GO:0009423">
    <property type="term" value="P:chorismate biosynthetic process"/>
    <property type="evidence" value="ECO:0007669"/>
    <property type="project" value="UniProtKB-UniRule"/>
</dbReference>
<dbReference type="HAMAP" id="MF_00300">
    <property type="entry name" value="Chorismate_synth"/>
    <property type="match status" value="1"/>
</dbReference>
<dbReference type="Gene3D" id="3.60.150.10">
    <property type="entry name" value="Chorismate synthase AroC"/>
    <property type="match status" value="1"/>
</dbReference>
<dbReference type="GO" id="GO:0004107">
    <property type="term" value="F:chorismate synthase activity"/>
    <property type="evidence" value="ECO:0007669"/>
    <property type="project" value="UniProtKB-UniRule"/>
</dbReference>
<name>A0A1K1LG86_9BACT</name>
<dbReference type="NCBIfam" id="NF003793">
    <property type="entry name" value="PRK05382.1"/>
    <property type="match status" value="1"/>
</dbReference>
<feature type="binding site" evidence="7">
    <location>
        <position position="48"/>
    </location>
    <ligand>
        <name>NADP(+)</name>
        <dbReference type="ChEBI" id="CHEBI:58349"/>
    </ligand>
</feature>
<reference evidence="10" key="1">
    <citation type="submission" date="2016-10" db="EMBL/GenBank/DDBJ databases">
        <authorList>
            <person name="Wegmann U."/>
        </authorList>
    </citation>
    <scope>NUCLEOTIDE SEQUENCE [LARGE SCALE GENOMIC DNA]</scope>
</reference>
<feature type="binding site" evidence="7">
    <location>
        <position position="281"/>
    </location>
    <ligand>
        <name>FMN</name>
        <dbReference type="ChEBI" id="CHEBI:58210"/>
    </ligand>
</feature>
<dbReference type="InterPro" id="IPR035904">
    <property type="entry name" value="Chorismate_synth_AroC_sf"/>
</dbReference>
<proteinExistence type="inferred from homology"/>
<gene>
    <name evidence="7" type="primary">aroC</name>
    <name evidence="9" type="ORF">DESPIGER_1906</name>
</gene>
<dbReference type="EC" id="4.2.3.5" evidence="3 7"/>
<keyword evidence="6 7" id="KW-0456">Lyase</keyword>
<evidence type="ECO:0000256" key="1">
    <source>
        <dbReference type="ARBA" id="ARBA00005044"/>
    </source>
</evidence>
<evidence type="ECO:0000313" key="10">
    <source>
        <dbReference type="Proteomes" id="UP000186323"/>
    </source>
</evidence>
<dbReference type="KEGG" id="dpg:DESPIGER_1906"/>
<dbReference type="InterPro" id="IPR000453">
    <property type="entry name" value="Chorismate_synth"/>
</dbReference>
<evidence type="ECO:0000256" key="6">
    <source>
        <dbReference type="ARBA" id="ARBA00023239"/>
    </source>
</evidence>
<dbReference type="PROSITE" id="PS00787">
    <property type="entry name" value="CHORISMATE_SYNTHASE_1"/>
    <property type="match status" value="1"/>
</dbReference>
<comment type="subunit">
    <text evidence="7">Homotetramer.</text>
</comment>
<evidence type="ECO:0000256" key="4">
    <source>
        <dbReference type="ARBA" id="ARBA00022605"/>
    </source>
</evidence>
<dbReference type="SUPFAM" id="SSF103263">
    <property type="entry name" value="Chorismate synthase, AroC"/>
    <property type="match status" value="1"/>
</dbReference>
<comment type="function">
    <text evidence="7">Catalyzes the anti-1,4-elimination of the C-3 phosphate and the C-6 proR hydrogen from 5-enolpyruvylshikimate-3-phosphate (EPSP) to yield chorismate, which is the branch point compound that serves as the starting substrate for the three terminal pathways of aromatic amino acid biosynthesis. This reaction introduces a second double bond into the aromatic ring system.</text>
</comment>
<keyword evidence="7" id="KW-0285">Flavoprotein</keyword>
<dbReference type="RefSeq" id="WP_072335879.1">
    <property type="nucleotide sequence ID" value="NZ_DBGALU010000123.1"/>
</dbReference>
<dbReference type="Pfam" id="PF01264">
    <property type="entry name" value="Chorismate_synt"/>
    <property type="match status" value="1"/>
</dbReference>
<sequence>MAGNSFGRILRLTSYGESHGPGLGGVLDGCPAGLPLGEEDLQRELDLRKPGQGATATKRKESDTVRILSGVFQGLTTGTPIAFHIANEDQRSRDYGNLAQVFRPGHADWGFFKKFHGIRDYRGGGRSSGRETVARVAAGAIAKKLLATRGIRIVAGAVELGGIAVPPAAYDLDAALSRPFFAAADSVVPLWEERVATARAAGDTLGGVVQVVARNVPAGLGEPCFDKLDARLAYALMGVGAVKAVEVGEGFAAARLTGSQNNDPMLPGGRFASNHAGGILGGISSGQDIVLRVGVKPIASIAQEQRTIDVHDQPATVRIGGRHDLAAIPRIVPVLTAMTALVLADALLLQERMAVLPVPDGVDWF</sequence>
<keyword evidence="4 7" id="KW-0028">Amino-acid biosynthesis</keyword>
<feature type="binding site" evidence="7">
    <location>
        <begin position="296"/>
        <end position="300"/>
    </location>
    <ligand>
        <name>FMN</name>
        <dbReference type="ChEBI" id="CHEBI:58210"/>
    </ligand>
</feature>
<dbReference type="OrthoDB" id="9771806at2"/>
<keyword evidence="10" id="KW-1185">Reference proteome</keyword>
<keyword evidence="7" id="KW-0274">FAD</keyword>
<dbReference type="GO" id="GO:0005829">
    <property type="term" value="C:cytosol"/>
    <property type="evidence" value="ECO:0007669"/>
    <property type="project" value="TreeGrafter"/>
</dbReference>
<dbReference type="UniPathway" id="UPA00053">
    <property type="reaction ID" value="UER00090"/>
</dbReference>
<evidence type="ECO:0000256" key="2">
    <source>
        <dbReference type="ARBA" id="ARBA00008014"/>
    </source>
</evidence>
<feature type="binding site" evidence="7">
    <location>
        <position position="322"/>
    </location>
    <ligand>
        <name>FMN</name>
        <dbReference type="ChEBI" id="CHEBI:58210"/>
    </ligand>
</feature>
<dbReference type="PIRSF" id="PIRSF001456">
    <property type="entry name" value="Chorismate_synth"/>
    <property type="match status" value="1"/>
</dbReference>